<keyword evidence="1" id="KW-0472">Membrane</keyword>
<sequence>MADLLALVFLLVTANGSPVLARNLTPTGWNWPLDGGRVARDGYPLLGRSKTWRGLVVSVLVTGAAAALLGLGFGFGMIFGFMAMFGDLISSYLKRRRALEPSARSTGLDQFPEALLPMLLSHWWMGVGWLTVIVACLLFFIVVTGISPLLYRLGIRQRPH</sequence>
<feature type="transmembrane region" description="Helical" evidence="1">
    <location>
        <begin position="55"/>
        <end position="85"/>
    </location>
</feature>
<accession>A0A4P7XLU4</accession>
<dbReference type="PANTHER" id="PTHR39650:SF1">
    <property type="entry name" value="CDP-ARCHAEOL SYNTHASE"/>
    <property type="match status" value="1"/>
</dbReference>
<evidence type="ECO:0000313" key="3">
    <source>
        <dbReference type="Proteomes" id="UP000298049"/>
    </source>
</evidence>
<dbReference type="EMBL" id="CP031093">
    <property type="protein sequence ID" value="QCF27955.1"/>
    <property type="molecule type" value="Genomic_DNA"/>
</dbReference>
<evidence type="ECO:0000256" key="1">
    <source>
        <dbReference type="SAM" id="Phobius"/>
    </source>
</evidence>
<feature type="transmembrane region" description="Helical" evidence="1">
    <location>
        <begin position="130"/>
        <end position="151"/>
    </location>
</feature>
<dbReference type="OrthoDB" id="8850121at2"/>
<dbReference type="AlphaFoldDB" id="A0A4P7XLU4"/>
<keyword evidence="1" id="KW-0812">Transmembrane</keyword>
<dbReference type="InterPro" id="IPR032690">
    <property type="entry name" value="CarS"/>
</dbReference>
<keyword evidence="3" id="KW-1185">Reference proteome</keyword>
<dbReference type="Proteomes" id="UP000298049">
    <property type="component" value="Chromosome"/>
</dbReference>
<dbReference type="Pfam" id="PF01864">
    <property type="entry name" value="CarS-like"/>
    <property type="match status" value="1"/>
</dbReference>
<protein>
    <submittedName>
        <fullName evidence="2">CDP-archaeol synthase</fullName>
    </submittedName>
</protein>
<keyword evidence="1" id="KW-1133">Transmembrane helix</keyword>
<gene>
    <name evidence="2" type="ORF">soil367_13975</name>
</gene>
<proteinExistence type="predicted"/>
<dbReference type="KEGG" id="hmi:soil367_13975"/>
<organism evidence="2 3">
    <name type="scientific">Hydrocarboniclastica marina</name>
    <dbReference type="NCBI Taxonomy" id="2259620"/>
    <lineage>
        <taxon>Bacteria</taxon>
        <taxon>Pseudomonadati</taxon>
        <taxon>Pseudomonadota</taxon>
        <taxon>Gammaproteobacteria</taxon>
        <taxon>Alteromonadales</taxon>
        <taxon>Alteromonadaceae</taxon>
        <taxon>Hydrocarboniclastica</taxon>
    </lineage>
</organism>
<evidence type="ECO:0000313" key="2">
    <source>
        <dbReference type="EMBL" id="QCF27955.1"/>
    </source>
</evidence>
<dbReference type="PANTHER" id="PTHR39650">
    <property type="entry name" value="CDP-ARCHAEOL SYNTHASE"/>
    <property type="match status" value="1"/>
</dbReference>
<name>A0A4P7XLU4_9ALTE</name>
<reference evidence="2 3" key="1">
    <citation type="submission" date="2018-07" db="EMBL/GenBank/DDBJ databases">
        <title>Marsedoiliclastica nanhaica gen. nov. sp. nov., a novel marine hydrocarbonoclastic bacterium isolated from an in-situ enriched hydrocarbon-degrading consortium in deep-sea sediment.</title>
        <authorList>
            <person name="Dong C."/>
            <person name="Ma T."/>
            <person name="Liu R."/>
            <person name="Shao Z."/>
        </authorList>
    </citation>
    <scope>NUCLEOTIDE SEQUENCE [LARGE SCALE GENOMIC DNA]</scope>
    <source>
        <strain evidence="3">soil36-7</strain>
    </source>
</reference>